<evidence type="ECO:0000259" key="3">
    <source>
        <dbReference type="Pfam" id="PF13193"/>
    </source>
</evidence>
<dbReference type="GO" id="GO:0016878">
    <property type="term" value="F:acid-thiol ligase activity"/>
    <property type="evidence" value="ECO:0007669"/>
    <property type="project" value="UniProtKB-ARBA"/>
</dbReference>
<dbReference type="InterPro" id="IPR045851">
    <property type="entry name" value="AMP-bd_C_sf"/>
</dbReference>
<gene>
    <name evidence="4" type="ordered locus">Snas_4516</name>
</gene>
<dbReference type="InterPro" id="IPR000873">
    <property type="entry name" value="AMP-dep_synth/lig_dom"/>
</dbReference>
<dbReference type="InterPro" id="IPR020845">
    <property type="entry name" value="AMP-binding_CS"/>
</dbReference>
<dbReference type="PANTHER" id="PTHR43767:SF1">
    <property type="entry name" value="NONRIBOSOMAL PEPTIDE SYNTHASE PES1 (EUROFUNG)-RELATED"/>
    <property type="match status" value="1"/>
</dbReference>
<dbReference type="RefSeq" id="WP_013019732.1">
    <property type="nucleotide sequence ID" value="NC_013947.1"/>
</dbReference>
<organism evidence="4 5">
    <name type="scientific">Stackebrandtia nassauensis (strain DSM 44728 / CIP 108903 / NRRL B-16338 / NBRC 102104 / LLR-40K-21)</name>
    <dbReference type="NCBI Taxonomy" id="446470"/>
    <lineage>
        <taxon>Bacteria</taxon>
        <taxon>Bacillati</taxon>
        <taxon>Actinomycetota</taxon>
        <taxon>Actinomycetes</taxon>
        <taxon>Glycomycetales</taxon>
        <taxon>Glycomycetaceae</taxon>
        <taxon>Stackebrandtia</taxon>
    </lineage>
</organism>
<proteinExistence type="predicted"/>
<dbReference type="Gene3D" id="3.40.50.980">
    <property type="match status" value="2"/>
</dbReference>
<dbReference type="Gene3D" id="2.30.38.10">
    <property type="entry name" value="Luciferase, Domain 3"/>
    <property type="match status" value="1"/>
</dbReference>
<dbReference type="STRING" id="446470.Snas_4516"/>
<dbReference type="InterPro" id="IPR050237">
    <property type="entry name" value="ATP-dep_AMP-bd_enzyme"/>
</dbReference>
<dbReference type="InterPro" id="IPR025110">
    <property type="entry name" value="AMP-bd_C"/>
</dbReference>
<sequence>MNAPFTPWPEDIAADYRDQGLWTGEPFSLLLERLAAKHGDRVAVTDGDCWLSYESLLERSRRVAAGLHQRGLRPGDIVVMQAANTSEYLVVLFALFRLGVAPVCALPAHREAEIGYFAEHTKAAAYLHPGGAEYDRIAASLDVTHVWTVEQAAKTYADPAGLPPAPRGGDLALLQLSGGSTGVPKLIPRTHDDYLYSVRVAAEVCELTPATVYLCALPVAHNFPLSSPGVLGVLYAGGTVVMAPDPSPDTVFPLIVSEGVTMTAVVPALALTWLRAAEARGAELPSLEVLQVGGARLGDADAERVTPVLGAKLQQVFGMAEGLVCYTRLDDPFATVCATQGRPASEADEVRIVDDADEPVPEGHSGHLLTRGPYTIRGYYRADAHNATAFTSDGFYRTGDLVRRTETGHLIVTGRAKEQINRGGEKIATAEIEEHLRTHPGIHDAALVAVPDDALGERACAFCVTDGELTAKQVRAHLRGRGLAAYKIPDLVRFVASLPRTPVGKIDKNRLKESVNL</sequence>
<evidence type="ECO:0000313" key="4">
    <source>
        <dbReference type="EMBL" id="ADD44161.1"/>
    </source>
</evidence>
<dbReference type="HOGENOM" id="CLU_000022_59_7_11"/>
<evidence type="ECO:0000259" key="2">
    <source>
        <dbReference type="Pfam" id="PF00501"/>
    </source>
</evidence>
<dbReference type="Pfam" id="PF13193">
    <property type="entry name" value="AMP-binding_C"/>
    <property type="match status" value="1"/>
</dbReference>
<accession>D3Q5B2</accession>
<feature type="domain" description="AMP-dependent synthetase/ligase" evidence="2">
    <location>
        <begin position="32"/>
        <end position="380"/>
    </location>
</feature>
<dbReference type="AlphaFoldDB" id="D3Q5B2"/>
<dbReference type="Proteomes" id="UP000000844">
    <property type="component" value="Chromosome"/>
</dbReference>
<dbReference type="Gene3D" id="3.30.300.30">
    <property type="match status" value="1"/>
</dbReference>
<protein>
    <submittedName>
        <fullName evidence="4">AMP-dependent synthetase and ligase</fullName>
    </submittedName>
</protein>
<feature type="domain" description="AMP-binding enzyme C-terminal" evidence="3">
    <location>
        <begin position="431"/>
        <end position="505"/>
    </location>
</feature>
<keyword evidence="5" id="KW-1185">Reference proteome</keyword>
<evidence type="ECO:0000313" key="5">
    <source>
        <dbReference type="Proteomes" id="UP000000844"/>
    </source>
</evidence>
<dbReference type="SUPFAM" id="SSF56801">
    <property type="entry name" value="Acetyl-CoA synthetase-like"/>
    <property type="match status" value="1"/>
</dbReference>
<reference evidence="4 5" key="1">
    <citation type="journal article" date="2009" name="Stand. Genomic Sci.">
        <title>Complete genome sequence of Stackebrandtia nassauensis type strain (LLR-40K-21).</title>
        <authorList>
            <person name="Munk C."/>
            <person name="Lapidus A."/>
            <person name="Copeland A."/>
            <person name="Jando M."/>
            <person name="Mayilraj S."/>
            <person name="Glavina Del Rio T."/>
            <person name="Nolan M."/>
            <person name="Chen F."/>
            <person name="Lucas S."/>
            <person name="Tice H."/>
            <person name="Cheng J.F."/>
            <person name="Han C."/>
            <person name="Detter J.C."/>
            <person name="Bruce D."/>
            <person name="Goodwin L."/>
            <person name="Chain P."/>
            <person name="Pitluck S."/>
            <person name="Goker M."/>
            <person name="Ovchinikova G."/>
            <person name="Pati A."/>
            <person name="Ivanova N."/>
            <person name="Mavromatis K."/>
            <person name="Chen A."/>
            <person name="Palaniappan K."/>
            <person name="Land M."/>
            <person name="Hauser L."/>
            <person name="Chang Y.J."/>
            <person name="Jeffries C.D."/>
            <person name="Bristow J."/>
            <person name="Eisen J.A."/>
            <person name="Markowitz V."/>
            <person name="Hugenholtz P."/>
            <person name="Kyrpides N.C."/>
            <person name="Klenk H.P."/>
        </authorList>
    </citation>
    <scope>NUCLEOTIDE SEQUENCE [LARGE SCALE GENOMIC DNA]</scope>
    <source>
        <strain evidence="5">DSM 44728 / CIP 108903 / NRRL B-16338 / NBRC 102104 / LLR-40K-21</strain>
    </source>
</reference>
<dbReference type="OrthoDB" id="9803968at2"/>
<dbReference type="PROSITE" id="PS00455">
    <property type="entry name" value="AMP_BINDING"/>
    <property type="match status" value="1"/>
</dbReference>
<dbReference type="KEGG" id="sna:Snas_4516"/>
<dbReference type="eggNOG" id="COG1021">
    <property type="taxonomic scope" value="Bacteria"/>
</dbReference>
<dbReference type="FunFam" id="2.30.38.10:FF:000003">
    <property type="entry name" value="Vibriobactin-specific 2,3-dihydroxybenzoate-AMP ligase"/>
    <property type="match status" value="1"/>
</dbReference>
<dbReference type="EMBL" id="CP001778">
    <property type="protein sequence ID" value="ADD44161.1"/>
    <property type="molecule type" value="Genomic_DNA"/>
</dbReference>
<dbReference type="PANTHER" id="PTHR43767">
    <property type="entry name" value="LONG-CHAIN-FATTY-ACID--COA LIGASE"/>
    <property type="match status" value="1"/>
</dbReference>
<name>D3Q5B2_STANL</name>
<evidence type="ECO:0000256" key="1">
    <source>
        <dbReference type="ARBA" id="ARBA00022598"/>
    </source>
</evidence>
<dbReference type="Pfam" id="PF00501">
    <property type="entry name" value="AMP-binding"/>
    <property type="match status" value="1"/>
</dbReference>
<keyword evidence="1 4" id="KW-0436">Ligase</keyword>